<organism evidence="3 4">
    <name type="scientific">Phormidesmis priestleyi Ana</name>
    <dbReference type="NCBI Taxonomy" id="1666911"/>
    <lineage>
        <taxon>Bacteria</taxon>
        <taxon>Bacillati</taxon>
        <taxon>Cyanobacteriota</taxon>
        <taxon>Cyanophyceae</taxon>
        <taxon>Leptolyngbyales</taxon>
        <taxon>Leptolyngbyaceae</taxon>
        <taxon>Phormidesmis</taxon>
    </lineage>
</organism>
<dbReference type="PANTHER" id="PTHR43861">
    <property type="entry name" value="TRANS-ACONITATE 2-METHYLTRANSFERASE-RELATED"/>
    <property type="match status" value="1"/>
</dbReference>
<proteinExistence type="predicted"/>
<keyword evidence="3" id="KW-0808">Transferase</keyword>
<evidence type="ECO:0000256" key="1">
    <source>
        <dbReference type="SAM" id="MobiDB-lite"/>
    </source>
</evidence>
<feature type="region of interest" description="Disordered" evidence="1">
    <location>
        <begin position="1"/>
        <end position="21"/>
    </location>
</feature>
<evidence type="ECO:0000259" key="2">
    <source>
        <dbReference type="Pfam" id="PF08484"/>
    </source>
</evidence>
<dbReference type="AlphaFoldDB" id="A0A0P8BKS4"/>
<gene>
    <name evidence="3" type="ORF">HLUCCA11_15425</name>
</gene>
<keyword evidence="3" id="KW-0489">Methyltransferase</keyword>
<dbReference type="GO" id="GO:0008168">
    <property type="term" value="F:methyltransferase activity"/>
    <property type="evidence" value="ECO:0007669"/>
    <property type="project" value="UniProtKB-KW"/>
</dbReference>
<reference evidence="3 4" key="1">
    <citation type="submission" date="2015-09" db="EMBL/GenBank/DDBJ databases">
        <title>Identification and resolution of microdiversity through metagenomic sequencing of parallel consortia.</title>
        <authorList>
            <person name="Nelson W.C."/>
            <person name="Romine M.F."/>
            <person name="Lindemann S.R."/>
        </authorList>
    </citation>
    <scope>NUCLEOTIDE SEQUENCE [LARGE SCALE GENOMIC DNA]</scope>
    <source>
        <strain evidence="3">Ana</strain>
    </source>
</reference>
<name>A0A0P8BKS4_9CYAN</name>
<sequence length="423" mass="47236">MSQQLEPPVKYPTDQSPTLNQGTLLNRDSVRFAADECCPNCGAIGLSIFYEVQAVPVHSCLMLSTREDALNFPSGDVELGFCDRCGFITNTLFDAKWSAYAPNYEDQQSFSPTFNRFAKELAQQLIDRYDLHNKAIVEIGCSKGDFLHLLCELGNNTGVGIDPSAVPGRVSSSAADRVTLIQDYYSEKYSEHVGDFICCRHTLEHIQPTAEFIRTVRQSIGDRAVSVVFEIPDTVRVLEDAAFEDIYYEHCSYFTPGSLARLFRHCGFEVTDLYRAYGDQYLLIDARPVAIPSETVHPLEDSPEEIAASVQKYIDQINGKLEGWRSRLTAAQQAGKKTVVWGSGSKCVAFLTTLDTIDKIQYVVDINPHRHGKFIPGVGKQIMSPAFLKDYQPDLVIVMNEIYCEEIGEMLSNMGVHPEVIAL</sequence>
<dbReference type="Gene3D" id="3.40.50.150">
    <property type="entry name" value="Vaccinia Virus protein VP39"/>
    <property type="match status" value="1"/>
</dbReference>
<dbReference type="Proteomes" id="UP000050465">
    <property type="component" value="Unassembled WGS sequence"/>
</dbReference>
<dbReference type="Pfam" id="PF08484">
    <property type="entry name" value="Methyltransf_14"/>
    <property type="match status" value="1"/>
</dbReference>
<protein>
    <submittedName>
        <fullName evidence="3">C-methyltransferase C-terminal domain/Methyltransferase domain</fullName>
    </submittedName>
</protein>
<dbReference type="GO" id="GO:0032259">
    <property type="term" value="P:methylation"/>
    <property type="evidence" value="ECO:0007669"/>
    <property type="project" value="UniProtKB-KW"/>
</dbReference>
<dbReference type="EMBL" id="LJZR01000021">
    <property type="protein sequence ID" value="KPQ34308.1"/>
    <property type="molecule type" value="Genomic_DNA"/>
</dbReference>
<dbReference type="InterPro" id="IPR029063">
    <property type="entry name" value="SAM-dependent_MTases_sf"/>
</dbReference>
<feature type="domain" description="C-methyltransferase" evidence="2">
    <location>
        <begin position="311"/>
        <end position="412"/>
    </location>
</feature>
<dbReference type="SUPFAM" id="SSF53335">
    <property type="entry name" value="S-adenosyl-L-methionine-dependent methyltransferases"/>
    <property type="match status" value="1"/>
</dbReference>
<accession>A0A0P8BKS4</accession>
<dbReference type="InterPro" id="IPR013691">
    <property type="entry name" value="MeTrfase_14"/>
</dbReference>
<dbReference type="Gene3D" id="3.40.50.720">
    <property type="entry name" value="NAD(P)-binding Rossmann-like Domain"/>
    <property type="match status" value="1"/>
</dbReference>
<dbReference type="Pfam" id="PF13489">
    <property type="entry name" value="Methyltransf_23"/>
    <property type="match status" value="1"/>
</dbReference>
<evidence type="ECO:0000313" key="4">
    <source>
        <dbReference type="Proteomes" id="UP000050465"/>
    </source>
</evidence>
<evidence type="ECO:0000313" key="3">
    <source>
        <dbReference type="EMBL" id="KPQ34308.1"/>
    </source>
</evidence>
<comment type="caution">
    <text evidence="3">The sequence shown here is derived from an EMBL/GenBank/DDBJ whole genome shotgun (WGS) entry which is preliminary data.</text>
</comment>
<dbReference type="PATRIC" id="fig|1666911.3.peg.372"/>
<dbReference type="STRING" id="1666911.HLUCCA11_15425"/>